<dbReference type="Proteomes" id="UP001162780">
    <property type="component" value="Chromosome"/>
</dbReference>
<keyword evidence="1 2" id="KW-0238">DNA-binding</keyword>
<evidence type="ECO:0000313" key="4">
    <source>
        <dbReference type="EMBL" id="WAR46568.1"/>
    </source>
</evidence>
<accession>A0ABY7GPX3</accession>
<dbReference type="Gene3D" id="1.10.10.10">
    <property type="entry name" value="Winged helix-like DNA-binding domain superfamily/Winged helix DNA-binding domain"/>
    <property type="match status" value="1"/>
</dbReference>
<evidence type="ECO:0000313" key="5">
    <source>
        <dbReference type="Proteomes" id="UP001162780"/>
    </source>
</evidence>
<dbReference type="InterPro" id="IPR016032">
    <property type="entry name" value="Sig_transdc_resp-reg_C-effctor"/>
</dbReference>
<organism evidence="4 5">
    <name type="scientific">Methylomonas rapida</name>
    <dbReference type="NCBI Taxonomy" id="2963939"/>
    <lineage>
        <taxon>Bacteria</taxon>
        <taxon>Pseudomonadati</taxon>
        <taxon>Pseudomonadota</taxon>
        <taxon>Gammaproteobacteria</taxon>
        <taxon>Methylococcales</taxon>
        <taxon>Methylococcaceae</taxon>
        <taxon>Methylomonas</taxon>
    </lineage>
</organism>
<dbReference type="PROSITE" id="PS51755">
    <property type="entry name" value="OMPR_PHOB"/>
    <property type="match status" value="1"/>
</dbReference>
<gene>
    <name evidence="4" type="ORF">NM686_008645</name>
</gene>
<keyword evidence="5" id="KW-1185">Reference proteome</keyword>
<sequence length="275" mass="31598">MRVISNVFVFEADYIFSAVLKGYCYANKVNFSEKGFDDEGIEEAIKVGPSLIFLPIDILRSNQSKTEVLKALKGNDGTVICGLLDSDVIDSDDLDDLIDIRLVTTSDISEIDAFIKRHFLLLNYGLQDRRCTERRSMGDRRVASIADILGGTRRPTGLSHQTYDDDACKNERLRIDHRNKCLFLNGKKVDLTRKEYALFELLSTDTDRVFAADEIIDYLWPENNRATKSDLYQYMHLLRKKVEKDPNNPRWILTIKGFGYRLNLNASEILREEVL</sequence>
<dbReference type="InterPro" id="IPR001867">
    <property type="entry name" value="OmpR/PhoB-type_DNA-bd"/>
</dbReference>
<dbReference type="SUPFAM" id="SSF46894">
    <property type="entry name" value="C-terminal effector domain of the bipartite response regulators"/>
    <property type="match status" value="1"/>
</dbReference>
<reference evidence="4" key="1">
    <citation type="submission" date="2022-11" db="EMBL/GenBank/DDBJ databases">
        <title>Methylomonas rapida sp. nov., Carotenoid-Producing Obligate Methanotrophs with High Growth Characteristics and Biotechnological Potential.</title>
        <authorList>
            <person name="Tikhonova E.N."/>
            <person name="Suleimanov R.Z."/>
            <person name="Miroshnikov K."/>
            <person name="Oshkin I.Y."/>
            <person name="Belova S.E."/>
            <person name="Danilova O.V."/>
            <person name="Ashikhmin A."/>
            <person name="Konopkin A."/>
            <person name="But S.Y."/>
            <person name="Khmelenina V.N."/>
            <person name="Kuznetsov N."/>
            <person name="Pimenov N.V."/>
            <person name="Dedysh S.N."/>
        </authorList>
    </citation>
    <scope>NUCLEOTIDE SEQUENCE</scope>
    <source>
        <strain evidence="4">MP1</strain>
    </source>
</reference>
<proteinExistence type="predicted"/>
<dbReference type="EMBL" id="CP113517">
    <property type="protein sequence ID" value="WAR46568.1"/>
    <property type="molecule type" value="Genomic_DNA"/>
</dbReference>
<evidence type="ECO:0000259" key="3">
    <source>
        <dbReference type="PROSITE" id="PS51755"/>
    </source>
</evidence>
<dbReference type="InterPro" id="IPR036388">
    <property type="entry name" value="WH-like_DNA-bd_sf"/>
</dbReference>
<dbReference type="CDD" id="cd00383">
    <property type="entry name" value="trans_reg_C"/>
    <property type="match status" value="1"/>
</dbReference>
<dbReference type="SMART" id="SM00862">
    <property type="entry name" value="Trans_reg_C"/>
    <property type="match status" value="1"/>
</dbReference>
<name>A0ABY7GPX3_9GAMM</name>
<feature type="DNA-binding region" description="OmpR/PhoB-type" evidence="2">
    <location>
        <begin position="165"/>
        <end position="264"/>
    </location>
</feature>
<dbReference type="RefSeq" id="WP_255187476.1">
    <property type="nucleotide sequence ID" value="NZ_CP113517.1"/>
</dbReference>
<evidence type="ECO:0000256" key="2">
    <source>
        <dbReference type="PROSITE-ProRule" id="PRU01091"/>
    </source>
</evidence>
<feature type="domain" description="OmpR/PhoB-type" evidence="3">
    <location>
        <begin position="165"/>
        <end position="264"/>
    </location>
</feature>
<dbReference type="Pfam" id="PF00486">
    <property type="entry name" value="Trans_reg_C"/>
    <property type="match status" value="1"/>
</dbReference>
<evidence type="ECO:0000256" key="1">
    <source>
        <dbReference type="ARBA" id="ARBA00023125"/>
    </source>
</evidence>
<protein>
    <submittedName>
        <fullName evidence="4">Helix-turn-helix domain-containing protein</fullName>
    </submittedName>
</protein>